<dbReference type="GO" id="GO:0005261">
    <property type="term" value="F:monoatomic cation channel activity"/>
    <property type="evidence" value="ECO:0007669"/>
    <property type="project" value="TreeGrafter"/>
</dbReference>
<keyword evidence="2" id="KW-1185">Reference proteome</keyword>
<evidence type="ECO:0000256" key="1">
    <source>
        <dbReference type="SAM" id="MobiDB-lite"/>
    </source>
</evidence>
<evidence type="ECO:0000313" key="3">
    <source>
        <dbReference type="WBParaSite" id="ALUE_0001181701-mRNA-1"/>
    </source>
</evidence>
<dbReference type="Proteomes" id="UP000036681">
    <property type="component" value="Unplaced"/>
</dbReference>
<feature type="compositionally biased region" description="Polar residues" evidence="1">
    <location>
        <begin position="706"/>
        <end position="717"/>
    </location>
</feature>
<dbReference type="InterPro" id="IPR050927">
    <property type="entry name" value="TRPM"/>
</dbReference>
<dbReference type="GO" id="GO:0030001">
    <property type="term" value="P:metal ion transport"/>
    <property type="evidence" value="ECO:0007669"/>
    <property type="project" value="TreeGrafter"/>
</dbReference>
<accession>A0A9J2PPC1</accession>
<name>A0A9J2PPC1_ASCLU</name>
<feature type="compositionally biased region" description="Polar residues" evidence="1">
    <location>
        <begin position="725"/>
        <end position="740"/>
    </location>
</feature>
<proteinExistence type="predicted"/>
<organism evidence="2 3">
    <name type="scientific">Ascaris lumbricoides</name>
    <name type="common">Giant roundworm</name>
    <dbReference type="NCBI Taxonomy" id="6252"/>
    <lineage>
        <taxon>Eukaryota</taxon>
        <taxon>Metazoa</taxon>
        <taxon>Ecdysozoa</taxon>
        <taxon>Nematoda</taxon>
        <taxon>Chromadorea</taxon>
        <taxon>Rhabditida</taxon>
        <taxon>Spirurina</taxon>
        <taxon>Ascaridomorpha</taxon>
        <taxon>Ascaridoidea</taxon>
        <taxon>Ascarididae</taxon>
        <taxon>Ascaris</taxon>
    </lineage>
</organism>
<protein>
    <submittedName>
        <fullName evidence="3">Uncharacterized protein</fullName>
    </submittedName>
</protein>
<feature type="region of interest" description="Disordered" evidence="1">
    <location>
        <begin position="702"/>
        <end position="747"/>
    </location>
</feature>
<dbReference type="GO" id="GO:0005886">
    <property type="term" value="C:plasma membrane"/>
    <property type="evidence" value="ECO:0007669"/>
    <property type="project" value="TreeGrafter"/>
</dbReference>
<dbReference type="PANTHER" id="PTHR13800">
    <property type="entry name" value="TRANSIENT RECEPTOR POTENTIAL CATION CHANNEL, SUBFAMILY M, MEMBER 6"/>
    <property type="match status" value="1"/>
</dbReference>
<evidence type="ECO:0000313" key="2">
    <source>
        <dbReference type="Proteomes" id="UP000036681"/>
    </source>
</evidence>
<dbReference type="WBParaSite" id="ALUE_0001181701-mRNA-1">
    <property type="protein sequence ID" value="ALUE_0001181701-mRNA-1"/>
    <property type="gene ID" value="ALUE_0001181701"/>
</dbReference>
<dbReference type="PANTHER" id="PTHR13800:SF41">
    <property type="entry name" value="PROTEIN CED-11"/>
    <property type="match status" value="1"/>
</dbReference>
<dbReference type="Pfam" id="PF25969">
    <property type="entry name" value="NUDT9_N"/>
    <property type="match status" value="1"/>
</dbReference>
<reference evidence="3" key="1">
    <citation type="submission" date="2023-03" db="UniProtKB">
        <authorList>
            <consortium name="WormBaseParasite"/>
        </authorList>
    </citation>
    <scope>IDENTIFICATION</scope>
</reference>
<sequence>MSSALSNLAVPKSFSELQLSILMDHELRRANAVFSETVNIVVESEWNDEAKNSVQMCPALLLASQKAIPNAVKYIYSRLAAYASHIDEGMPDIILSLISTGNSFDLQCRQRVEKGLSRLMAECNVWLVTSGEACDPLARITSDLLRNILPARESEVETLVFAINSVNAIANDVNVCTRMADVRYNTLCMLWMNAEASPADLALFRAIAAIRLSIPPPSLLIGVPDGSASTAASSQTVLLPPPSIEQHPISVAFFCGGDLSSLLELRTYIQSGVPVLVLQDSSELCAILSSSWLLYRSSAFEHDKWIEWLDAELSSVAQSGHLVSADVIEDAKENIAVSMAAASGDATLLAFVSTDQLEALCERVLHLCMQSALDAIDVRRVLQLSVRLGEPSIVRSLDIAHLCTKQDAAQLYEDALLSDGRIAVLAALLDQSVPLIITLDLLKKMLSTCSDQYFFNNVIVCQCLGRRCAPSDIDIHIIKDLNKLLRWLSGGVNDLLPPHYFETPTPDEACSFDILAVWAVLLNRSELVKCLCAYSQNTLPLALVLARVCRALAEQSRSWFFYENGFRNLSRWLSDHCVSVLENAHVESPHKTYRSLCVPLESFNGLTLTELAMQVTSSRGVPFVPEWLKIVLSSLLLVPIWCWMRLRVPERASRELNRVVSPTVALLQNGRGHSKTRAHSTYSVVSTRSSPRDEGLVLLRDERTTGESSATPQSGVVSVSPPHPQQETVQLEDTPDTTTMLPRKKKHSPCKQSSVSIAMFYSTPIVKFWLSLVFRLAHLLIFAYSIMLPGCGSLTLDTLIWVWTFIILLESIWVFSNRLLRSPLRQLRWRLFDISAISIQLFVVLTLKLFGQITPIDFIPLRSAYAARVSSAFFLLYLCYSTLFHYIPLSETFGPLMVRIKLMVTRDFVNFLLLVALIIGSSAVAVQAILYPDHASGLSILSKSLSWAWLSLFTTDLSGLRETDSCKKSFMGEPTDRCTAVGGYANYECASQSWAGYFAIVEYLVVLKLICWPILFAFFSKTAREVDEEADRIWKLRPVLPPPFTPIYFLGISCCRATKCFSTFFRGSYSCGSDHPDVISSSSSQSMRKASAARFGNVYRNPSVPLTQTAFAHFKTKSTEIWSRSRSRTSDSELERCVRSLKQLKEHMRLMIVSTNFSAATAKDRLHPWCGSSSIVAYNPQKHINKLSVETRYMPWNVLIGDYCPPFYCKPVEEFDPELQKHVDCFTAQNANDLRRQWRQRQQADLLSAFSVSRLVVSPAGLPLNPSGRKGVAGRGDHFKFGPNYRGVYVILHGKGVEDRKILSSQCQLGVGESDSGVAHVLRRHHDDARDTDNSWTEVDVWAVHLGTRLLDRHCSADSFSWNLEKACALSAEEREFVSASLSLLTTP</sequence>